<keyword evidence="7 8" id="KW-0998">Cell outer membrane</keyword>
<dbReference type="EMBL" id="JBHLWO010000001">
    <property type="protein sequence ID" value="MFC0318001.1"/>
    <property type="molecule type" value="Genomic_DNA"/>
</dbReference>
<accession>A0ABV6HGK7</accession>
<organism evidence="13 14">
    <name type="scientific">Olivibacter oleidegradans</name>
    <dbReference type="NCBI Taxonomy" id="760123"/>
    <lineage>
        <taxon>Bacteria</taxon>
        <taxon>Pseudomonadati</taxon>
        <taxon>Bacteroidota</taxon>
        <taxon>Sphingobacteriia</taxon>
        <taxon>Sphingobacteriales</taxon>
        <taxon>Sphingobacteriaceae</taxon>
        <taxon>Olivibacter</taxon>
    </lineage>
</organism>
<evidence type="ECO:0000256" key="8">
    <source>
        <dbReference type="PROSITE-ProRule" id="PRU01360"/>
    </source>
</evidence>
<name>A0ABV6HGK7_9SPHI</name>
<dbReference type="Pfam" id="PF13715">
    <property type="entry name" value="CarbopepD_reg_2"/>
    <property type="match status" value="1"/>
</dbReference>
<evidence type="ECO:0000256" key="9">
    <source>
        <dbReference type="RuleBase" id="RU003357"/>
    </source>
</evidence>
<reference evidence="13 14" key="1">
    <citation type="submission" date="2024-09" db="EMBL/GenBank/DDBJ databases">
        <authorList>
            <person name="Sun Q."/>
            <person name="Mori K."/>
        </authorList>
    </citation>
    <scope>NUCLEOTIDE SEQUENCE [LARGE SCALE GENOMIC DNA]</scope>
    <source>
        <strain evidence="13 14">CCM 7765</strain>
    </source>
</reference>
<keyword evidence="4 8" id="KW-0812">Transmembrane</keyword>
<evidence type="ECO:0000256" key="6">
    <source>
        <dbReference type="ARBA" id="ARBA00023136"/>
    </source>
</evidence>
<evidence type="ECO:0000256" key="2">
    <source>
        <dbReference type="ARBA" id="ARBA00022448"/>
    </source>
</evidence>
<proteinExistence type="inferred from homology"/>
<keyword evidence="14" id="KW-1185">Reference proteome</keyword>
<evidence type="ECO:0000256" key="3">
    <source>
        <dbReference type="ARBA" id="ARBA00022452"/>
    </source>
</evidence>
<dbReference type="NCBIfam" id="TIGR04057">
    <property type="entry name" value="SusC_RagA_signa"/>
    <property type="match status" value="1"/>
</dbReference>
<keyword evidence="3 8" id="KW-1134">Transmembrane beta strand</keyword>
<dbReference type="PROSITE" id="PS52016">
    <property type="entry name" value="TONB_DEPENDENT_REC_3"/>
    <property type="match status" value="1"/>
</dbReference>
<keyword evidence="10" id="KW-0732">Signal</keyword>
<gene>
    <name evidence="13" type="ORF">ACFFI0_06755</name>
</gene>
<dbReference type="InterPro" id="IPR023997">
    <property type="entry name" value="TonB-dep_OMP_SusC/RagA_CS"/>
</dbReference>
<dbReference type="PANTHER" id="PTHR30442">
    <property type="entry name" value="IRON III DICITRATE TRANSPORT PROTEIN FECA"/>
    <property type="match status" value="1"/>
</dbReference>
<evidence type="ECO:0000256" key="4">
    <source>
        <dbReference type="ARBA" id="ARBA00022692"/>
    </source>
</evidence>
<dbReference type="InterPro" id="IPR039426">
    <property type="entry name" value="TonB-dep_rcpt-like"/>
</dbReference>
<evidence type="ECO:0000259" key="12">
    <source>
        <dbReference type="Pfam" id="PF07715"/>
    </source>
</evidence>
<dbReference type="Gene3D" id="2.60.40.1120">
    <property type="entry name" value="Carboxypeptidase-like, regulatory domain"/>
    <property type="match status" value="1"/>
</dbReference>
<keyword evidence="6 8" id="KW-0472">Membrane</keyword>
<evidence type="ECO:0000256" key="1">
    <source>
        <dbReference type="ARBA" id="ARBA00004571"/>
    </source>
</evidence>
<keyword evidence="5 9" id="KW-0798">TonB box</keyword>
<protein>
    <submittedName>
        <fullName evidence="13">SusC/RagA family TonB-linked outer membrane protein</fullName>
    </submittedName>
</protein>
<dbReference type="InterPro" id="IPR037066">
    <property type="entry name" value="Plug_dom_sf"/>
</dbReference>
<evidence type="ECO:0000256" key="10">
    <source>
        <dbReference type="SAM" id="SignalP"/>
    </source>
</evidence>
<comment type="caution">
    <text evidence="13">The sequence shown here is derived from an EMBL/GenBank/DDBJ whole genome shotgun (WGS) entry which is preliminary data.</text>
</comment>
<feature type="signal peptide" evidence="10">
    <location>
        <begin position="1"/>
        <end position="30"/>
    </location>
</feature>
<dbReference type="Pfam" id="PF00593">
    <property type="entry name" value="TonB_dep_Rec_b-barrel"/>
    <property type="match status" value="1"/>
</dbReference>
<dbReference type="InterPro" id="IPR023996">
    <property type="entry name" value="TonB-dep_OMP_SusC/RagA"/>
</dbReference>
<feature type="chain" id="PRO_5047538321" evidence="10">
    <location>
        <begin position="31"/>
        <end position="1146"/>
    </location>
</feature>
<feature type="domain" description="TonB-dependent receptor-like beta-barrel" evidence="11">
    <location>
        <begin position="445"/>
        <end position="827"/>
    </location>
</feature>
<comment type="similarity">
    <text evidence="8 9">Belongs to the TonB-dependent receptor family.</text>
</comment>
<evidence type="ECO:0000256" key="5">
    <source>
        <dbReference type="ARBA" id="ARBA00023077"/>
    </source>
</evidence>
<dbReference type="InterPro" id="IPR000531">
    <property type="entry name" value="Beta-barrel_TonB"/>
</dbReference>
<dbReference type="SUPFAM" id="SSF49464">
    <property type="entry name" value="Carboxypeptidase regulatory domain-like"/>
    <property type="match status" value="1"/>
</dbReference>
<dbReference type="RefSeq" id="WP_377476890.1">
    <property type="nucleotide sequence ID" value="NZ_JBHLWO010000001.1"/>
</dbReference>
<dbReference type="Gene3D" id="2.40.170.20">
    <property type="entry name" value="TonB-dependent receptor, beta-barrel domain"/>
    <property type="match status" value="1"/>
</dbReference>
<evidence type="ECO:0000259" key="11">
    <source>
        <dbReference type="Pfam" id="PF00593"/>
    </source>
</evidence>
<dbReference type="InterPro" id="IPR036942">
    <property type="entry name" value="Beta-barrel_TonB_sf"/>
</dbReference>
<evidence type="ECO:0000256" key="7">
    <source>
        <dbReference type="ARBA" id="ARBA00023237"/>
    </source>
</evidence>
<keyword evidence="2 8" id="KW-0813">Transport</keyword>
<dbReference type="SUPFAM" id="SSF56935">
    <property type="entry name" value="Porins"/>
    <property type="match status" value="1"/>
</dbReference>
<dbReference type="InterPro" id="IPR008969">
    <property type="entry name" value="CarboxyPept-like_regulatory"/>
</dbReference>
<dbReference type="PANTHER" id="PTHR30442:SF0">
    <property type="entry name" value="FE(3+) DICITRATE TRANSPORT PROTEIN FECA"/>
    <property type="match status" value="1"/>
</dbReference>
<dbReference type="InterPro" id="IPR012910">
    <property type="entry name" value="Plug_dom"/>
</dbReference>
<comment type="subcellular location">
    <subcellularLocation>
        <location evidence="1 8">Cell outer membrane</location>
        <topology evidence="1 8">Multi-pass membrane protein</topology>
    </subcellularLocation>
</comment>
<dbReference type="Proteomes" id="UP001589774">
    <property type="component" value="Unassembled WGS sequence"/>
</dbReference>
<sequence>MKFNLPSTPKLLICSLAVLYQLGLPISASASVGNGALTTAAHADAVSVNRQAISIQGVVTSATDGRPFPGVSIKVKENGSTTTTSMNGTFRIEVPDEQAILVFTFVGYKEEEVRVGSQRMLRVALEERTEGLDEVVVTALGIKRSTRSLGYSVGELSSKDINKVAQDNVLNSITGKVPGVSISSTGSTGSSVSMVIRGAKSLSSDNQPLFVVDGVPIANTINNVSQVGTDNNVDYGNALASLNPDDIESISILKGPSAAALYGSRAGNGVVLITTKSGSGLDKVQINVTSNTVFDVPYKYLDMHHRFAAGVIPFTPESTPNGTLTIEEGSAGALGPELDRGYQAIQWNSPLDAEGNPVAMPLVSHPNNIKEFVQTGITSINGVSIANNTEKITYRISYSNMMNRGLIPNSDLSRNSLNLNSSLKLTDKLKLSSQIDFSRNGSDNRPAGNRGTNPLQWAYAVAPHINILDLKDYWLPGQEGVVQRSQSLGDYDNPYFLAYEVNNAFKRDRVFGNIRADWQITPEISLMGRYALDLYHEKRETKVPYSYSNDPKGAYGITNLNNLEQNIDFLASYQKRFNDVSFNTSIGGNTRYQRNENVINASINGSGLTIPNLYTLSNIAPTSLRYNSYIGEKAIHSIYGLINVGYKDFIYLDLTARNDWSSTLPKNNRSYFYPSASLSVLLNDAFKLPDQIDLLKLRGGWARAGNDTSPYNLINVLQNMDPWGNVVRLGSSSALLIPDLKPEQSTSYEGGLDFALFNNRLRFAGTYYKVDNRNQIIPIQLPSSSGYTSKNINAGLLVSKGWELSLGGTPIKSTNWNWDINVNWSRNRTRIMELSDGLEYYELWSDAKGGARTYIGDEIGDLYDAELVTVKDVNSPYYGYPILDENGSWQSISMTNTRTKIGNFNPDFSIGLQSGLSYKRFSLNFSLEWRKGGKFVSQTYRYYESDMKTQRFLDQLINPNGMSGQALRDYLVNNDLVVVRGNQFRIVGGPTPESGGLPFTMEGQTYNFGAFNPGVIAQYDDDGNIVGYTENLGGEGTKIIPLSDNYPWDFMSAATFDADFIKLREISLGYELPGNFVKKLGMQSANASIYSRNIILWTKSKIGIDPETAFQPGAGTQAGTQFKQGIERYNVNPWVMPIGFKIAVVF</sequence>
<feature type="domain" description="TonB-dependent receptor plug" evidence="12">
    <location>
        <begin position="147"/>
        <end position="270"/>
    </location>
</feature>
<dbReference type="Gene3D" id="2.170.130.10">
    <property type="entry name" value="TonB-dependent receptor, plug domain"/>
    <property type="match status" value="1"/>
</dbReference>
<evidence type="ECO:0000313" key="13">
    <source>
        <dbReference type="EMBL" id="MFC0318001.1"/>
    </source>
</evidence>
<dbReference type="NCBIfam" id="TIGR04056">
    <property type="entry name" value="OMP_RagA_SusC"/>
    <property type="match status" value="1"/>
</dbReference>
<dbReference type="Pfam" id="PF07715">
    <property type="entry name" value="Plug"/>
    <property type="match status" value="1"/>
</dbReference>
<evidence type="ECO:0000313" key="14">
    <source>
        <dbReference type="Proteomes" id="UP001589774"/>
    </source>
</evidence>